<reference evidence="1 2" key="1">
    <citation type="submission" date="2016-10" db="EMBL/GenBank/DDBJ databases">
        <authorList>
            <person name="de Groot N.N."/>
        </authorList>
    </citation>
    <scope>NUCLEOTIDE SEQUENCE [LARGE SCALE GENOMIC DNA]</scope>
    <source>
        <strain evidence="1 2">CGMCC 1.9156</strain>
    </source>
</reference>
<evidence type="ECO:0000313" key="1">
    <source>
        <dbReference type="EMBL" id="SFE93754.1"/>
    </source>
</evidence>
<dbReference type="SUPFAM" id="SSF54913">
    <property type="entry name" value="GlnB-like"/>
    <property type="match status" value="1"/>
</dbReference>
<keyword evidence="2" id="KW-1185">Reference proteome</keyword>
<dbReference type="EMBL" id="FONW01000002">
    <property type="protein sequence ID" value="SFE93754.1"/>
    <property type="molecule type" value="Genomic_DNA"/>
</dbReference>
<evidence type="ECO:0008006" key="3">
    <source>
        <dbReference type="Google" id="ProtNLM"/>
    </source>
</evidence>
<dbReference type="Gene3D" id="3.30.70.120">
    <property type="match status" value="1"/>
</dbReference>
<dbReference type="NCBIfam" id="NF045581">
    <property type="entry name" value="PG0541_fam"/>
    <property type="match status" value="1"/>
</dbReference>
<dbReference type="Pfam" id="PF00543">
    <property type="entry name" value="P-II"/>
    <property type="match status" value="1"/>
</dbReference>
<dbReference type="GO" id="GO:0030234">
    <property type="term" value="F:enzyme regulator activity"/>
    <property type="evidence" value="ECO:0007669"/>
    <property type="project" value="InterPro"/>
</dbReference>
<dbReference type="STRING" id="655355.SAMN05216283_102146"/>
<name>A0A1I2EKW8_9BACT</name>
<accession>A0A1I2EKW8</accession>
<dbReference type="GO" id="GO:0006808">
    <property type="term" value="P:regulation of nitrogen utilization"/>
    <property type="evidence" value="ECO:0007669"/>
    <property type="project" value="InterPro"/>
</dbReference>
<evidence type="ECO:0000313" key="2">
    <source>
        <dbReference type="Proteomes" id="UP000198964"/>
    </source>
</evidence>
<dbReference type="InterPro" id="IPR002187">
    <property type="entry name" value="N-reg_PII"/>
</dbReference>
<dbReference type="Proteomes" id="UP000198964">
    <property type="component" value="Unassembled WGS sequence"/>
</dbReference>
<dbReference type="InterPro" id="IPR015867">
    <property type="entry name" value="N-reg_PII/ATP_PRibTrfase_C"/>
</dbReference>
<dbReference type="RefSeq" id="WP_093918827.1">
    <property type="nucleotide sequence ID" value="NZ_FONW01000002.1"/>
</dbReference>
<proteinExistence type="predicted"/>
<protein>
    <recommendedName>
        <fullName evidence="3">Nitrogen regulatory protein P-II family</fullName>
    </recommendedName>
</protein>
<sequence>MKAVFIVFNQANTERVEYMLDRLEIRGYTWWNDVMGRGSVDGEPRMGTHTWPEINSAVLTIVGDEQVDVLLEKVKKMDEINKEVGVRAFVWDILKTV</sequence>
<dbReference type="InterPro" id="IPR011322">
    <property type="entry name" value="N-reg_PII-like_a/b"/>
</dbReference>
<organism evidence="1 2">
    <name type="scientific">Sunxiuqinia elliptica</name>
    <dbReference type="NCBI Taxonomy" id="655355"/>
    <lineage>
        <taxon>Bacteria</taxon>
        <taxon>Pseudomonadati</taxon>
        <taxon>Bacteroidota</taxon>
        <taxon>Bacteroidia</taxon>
        <taxon>Marinilabiliales</taxon>
        <taxon>Prolixibacteraceae</taxon>
        <taxon>Sunxiuqinia</taxon>
    </lineage>
</organism>
<gene>
    <name evidence="1" type="ORF">SAMN05216283_102146</name>
</gene>
<dbReference type="AlphaFoldDB" id="A0A1I2EKW8"/>